<evidence type="ECO:0000313" key="3">
    <source>
        <dbReference type="Proteomes" id="UP000478052"/>
    </source>
</evidence>
<dbReference type="Pfam" id="PF21788">
    <property type="entry name" value="TNP-like_GBD"/>
    <property type="match status" value="1"/>
</dbReference>
<dbReference type="OrthoDB" id="7440550at2759"/>
<proteinExistence type="predicted"/>
<evidence type="ECO:0000259" key="1">
    <source>
        <dbReference type="Pfam" id="PF21788"/>
    </source>
</evidence>
<sequence length="92" mass="10580">MYKITPTHSQKKTCKLAIQLFSHSVSAAIRTCITTGELKSPIDIDTANFINIMNNMFDSDNSKFLYDSNPNKRPISDRNPQVFKYLEKTRHV</sequence>
<evidence type="ECO:0000313" key="2">
    <source>
        <dbReference type="EMBL" id="KAF0748876.1"/>
    </source>
</evidence>
<name>A0A6G0Y4I6_APHCR</name>
<dbReference type="InterPro" id="IPR048366">
    <property type="entry name" value="TNP-like_GBD"/>
</dbReference>
<reference evidence="2 3" key="1">
    <citation type="submission" date="2019-08" db="EMBL/GenBank/DDBJ databases">
        <title>Whole genome of Aphis craccivora.</title>
        <authorList>
            <person name="Voronova N.V."/>
            <person name="Shulinski R.S."/>
            <person name="Bandarenka Y.V."/>
            <person name="Zhorov D.G."/>
            <person name="Warner D."/>
        </authorList>
    </citation>
    <scope>NUCLEOTIDE SEQUENCE [LARGE SCALE GENOMIC DNA]</scope>
    <source>
        <strain evidence="2">180601</strain>
        <tissue evidence="2">Whole Body</tissue>
    </source>
</reference>
<dbReference type="AlphaFoldDB" id="A0A6G0Y4I6"/>
<feature type="domain" description="Transposable element P transposase-like GTP-binding insertion" evidence="1">
    <location>
        <begin position="7"/>
        <end position="70"/>
    </location>
</feature>
<organism evidence="2 3">
    <name type="scientific">Aphis craccivora</name>
    <name type="common">Cowpea aphid</name>
    <dbReference type="NCBI Taxonomy" id="307492"/>
    <lineage>
        <taxon>Eukaryota</taxon>
        <taxon>Metazoa</taxon>
        <taxon>Ecdysozoa</taxon>
        <taxon>Arthropoda</taxon>
        <taxon>Hexapoda</taxon>
        <taxon>Insecta</taxon>
        <taxon>Pterygota</taxon>
        <taxon>Neoptera</taxon>
        <taxon>Paraneoptera</taxon>
        <taxon>Hemiptera</taxon>
        <taxon>Sternorrhyncha</taxon>
        <taxon>Aphidomorpha</taxon>
        <taxon>Aphidoidea</taxon>
        <taxon>Aphididae</taxon>
        <taxon>Aphidini</taxon>
        <taxon>Aphis</taxon>
        <taxon>Aphis</taxon>
    </lineage>
</organism>
<protein>
    <submittedName>
        <fullName evidence="2">Transposable element P transposase</fullName>
    </submittedName>
</protein>
<comment type="caution">
    <text evidence="2">The sequence shown here is derived from an EMBL/GenBank/DDBJ whole genome shotgun (WGS) entry which is preliminary data.</text>
</comment>
<accession>A0A6G0Y4I6</accession>
<dbReference type="EMBL" id="VUJU01006315">
    <property type="protein sequence ID" value="KAF0748876.1"/>
    <property type="molecule type" value="Genomic_DNA"/>
</dbReference>
<gene>
    <name evidence="2" type="ORF">FWK35_00017642</name>
</gene>
<keyword evidence="3" id="KW-1185">Reference proteome</keyword>
<dbReference type="Proteomes" id="UP000478052">
    <property type="component" value="Unassembled WGS sequence"/>
</dbReference>